<keyword evidence="2" id="KW-1185">Reference proteome</keyword>
<evidence type="ECO:0000313" key="1">
    <source>
        <dbReference type="EMBL" id="KAH7921435.1"/>
    </source>
</evidence>
<proteinExistence type="predicted"/>
<name>A0ACB8B6K7_9AGAM</name>
<organism evidence="1 2">
    <name type="scientific">Leucogyrophana mollusca</name>
    <dbReference type="NCBI Taxonomy" id="85980"/>
    <lineage>
        <taxon>Eukaryota</taxon>
        <taxon>Fungi</taxon>
        <taxon>Dikarya</taxon>
        <taxon>Basidiomycota</taxon>
        <taxon>Agaricomycotina</taxon>
        <taxon>Agaricomycetes</taxon>
        <taxon>Agaricomycetidae</taxon>
        <taxon>Boletales</taxon>
        <taxon>Boletales incertae sedis</taxon>
        <taxon>Leucogyrophana</taxon>
    </lineage>
</organism>
<reference evidence="1" key="1">
    <citation type="journal article" date="2021" name="New Phytol.">
        <title>Evolutionary innovations through gain and loss of genes in the ectomycorrhizal Boletales.</title>
        <authorList>
            <person name="Wu G."/>
            <person name="Miyauchi S."/>
            <person name="Morin E."/>
            <person name="Kuo A."/>
            <person name="Drula E."/>
            <person name="Varga T."/>
            <person name="Kohler A."/>
            <person name="Feng B."/>
            <person name="Cao Y."/>
            <person name="Lipzen A."/>
            <person name="Daum C."/>
            <person name="Hundley H."/>
            <person name="Pangilinan J."/>
            <person name="Johnson J."/>
            <person name="Barry K."/>
            <person name="LaButti K."/>
            <person name="Ng V."/>
            <person name="Ahrendt S."/>
            <person name="Min B."/>
            <person name="Choi I.G."/>
            <person name="Park H."/>
            <person name="Plett J.M."/>
            <person name="Magnuson J."/>
            <person name="Spatafora J.W."/>
            <person name="Nagy L.G."/>
            <person name="Henrissat B."/>
            <person name="Grigoriev I.V."/>
            <person name="Yang Z.L."/>
            <person name="Xu J."/>
            <person name="Martin F.M."/>
        </authorList>
    </citation>
    <scope>NUCLEOTIDE SEQUENCE</scope>
    <source>
        <strain evidence="1">KUC20120723A-06</strain>
    </source>
</reference>
<sequence length="295" mass="32454">MSTAPADSVSQLVGLQTAKYFTIAASALLVFDYCITFQSEVHWIWGRRWDVTRIMFTISRYLTFAAAFMTSYAAVKNRDGENCIPYGHASNAIHIISIISAEGLLILRTYAFWQGNKKVLASLLVLGVACIIGSVSVSAFVVAMQSSVAGMVLPLKRSLDPESPPAATSSGCIFESSRSSAYQYFFLVLYESVLLGMTVYKRQSDYRYLDSSLLTALYRDGVMYILCILLLSVTNIIVAVVVPIGYSNMTDGPQIVTHSILASRILFSLRQVHTNMVRQDVTGTTFVLSPINTGR</sequence>
<dbReference type="EMBL" id="MU266526">
    <property type="protein sequence ID" value="KAH7921435.1"/>
    <property type="molecule type" value="Genomic_DNA"/>
</dbReference>
<comment type="caution">
    <text evidence="1">The sequence shown here is derived from an EMBL/GenBank/DDBJ whole genome shotgun (WGS) entry which is preliminary data.</text>
</comment>
<dbReference type="Proteomes" id="UP000790709">
    <property type="component" value="Unassembled WGS sequence"/>
</dbReference>
<evidence type="ECO:0000313" key="2">
    <source>
        <dbReference type="Proteomes" id="UP000790709"/>
    </source>
</evidence>
<gene>
    <name evidence="1" type="ORF">BV22DRAFT_1132265</name>
</gene>
<accession>A0ACB8B6K7</accession>
<protein>
    <submittedName>
        <fullName evidence="1">Uncharacterized protein</fullName>
    </submittedName>
</protein>